<dbReference type="EMBL" id="BOPH01000072">
    <property type="protein sequence ID" value="GIJ70069.1"/>
    <property type="molecule type" value="Genomic_DNA"/>
</dbReference>
<dbReference type="AlphaFoldDB" id="A0A8J3ZT91"/>
<evidence type="ECO:0000256" key="1">
    <source>
        <dbReference type="SAM" id="MobiDB-lite"/>
    </source>
</evidence>
<organism evidence="2 3">
    <name type="scientific">Virgisporangium ochraceum</name>
    <dbReference type="NCBI Taxonomy" id="65505"/>
    <lineage>
        <taxon>Bacteria</taxon>
        <taxon>Bacillati</taxon>
        <taxon>Actinomycetota</taxon>
        <taxon>Actinomycetes</taxon>
        <taxon>Micromonosporales</taxon>
        <taxon>Micromonosporaceae</taxon>
        <taxon>Virgisporangium</taxon>
    </lineage>
</organism>
<accession>A0A8J3ZT91</accession>
<evidence type="ECO:0000313" key="2">
    <source>
        <dbReference type="EMBL" id="GIJ70069.1"/>
    </source>
</evidence>
<feature type="compositionally biased region" description="Gly residues" evidence="1">
    <location>
        <begin position="74"/>
        <end position="94"/>
    </location>
</feature>
<keyword evidence="3" id="KW-1185">Reference proteome</keyword>
<comment type="caution">
    <text evidence="2">The sequence shown here is derived from an EMBL/GenBank/DDBJ whole genome shotgun (WGS) entry which is preliminary data.</text>
</comment>
<feature type="region of interest" description="Disordered" evidence="1">
    <location>
        <begin position="12"/>
        <end position="31"/>
    </location>
</feature>
<proteinExistence type="predicted"/>
<feature type="region of interest" description="Disordered" evidence="1">
    <location>
        <begin position="36"/>
        <end position="130"/>
    </location>
</feature>
<dbReference type="Proteomes" id="UP000635606">
    <property type="component" value="Unassembled WGS sequence"/>
</dbReference>
<gene>
    <name evidence="2" type="ORF">Voc01_049860</name>
</gene>
<protein>
    <submittedName>
        <fullName evidence="2">Uncharacterized protein</fullName>
    </submittedName>
</protein>
<reference evidence="2" key="1">
    <citation type="submission" date="2021-01" db="EMBL/GenBank/DDBJ databases">
        <title>Whole genome shotgun sequence of Virgisporangium ochraceum NBRC 16418.</title>
        <authorList>
            <person name="Komaki H."/>
            <person name="Tamura T."/>
        </authorList>
    </citation>
    <scope>NUCLEOTIDE SEQUENCE</scope>
    <source>
        <strain evidence="2">NBRC 16418</strain>
    </source>
</reference>
<feature type="compositionally biased region" description="Low complexity" evidence="1">
    <location>
        <begin position="50"/>
        <end position="61"/>
    </location>
</feature>
<sequence>MAGVAAATVLAACGGDDGGGGASPGSTDYASCLRANGVTLPSGRPGGLPSGALPSGRPSGRPTGGFDGTPPSGRPGGGPSGRPGGGNGFGGPGSFGSEAPDGVDQATWEKAQKACQGLRPSGAPARSDNGALTAYRTCLSDRGITVNGGLDNLDANDPKVAAAMAACAALRPSGRSPSPSG</sequence>
<name>A0A8J3ZT91_9ACTN</name>
<evidence type="ECO:0000313" key="3">
    <source>
        <dbReference type="Proteomes" id="UP000635606"/>
    </source>
</evidence>